<feature type="non-terminal residue" evidence="1">
    <location>
        <position position="1"/>
    </location>
</feature>
<keyword evidence="2" id="KW-1185">Reference proteome</keyword>
<dbReference type="Proteomes" id="UP001273935">
    <property type="component" value="Unassembled WGS sequence"/>
</dbReference>
<dbReference type="InterPro" id="IPR036590">
    <property type="entry name" value="SRAP-like"/>
</dbReference>
<proteinExistence type="predicted"/>
<dbReference type="SUPFAM" id="SSF143081">
    <property type="entry name" value="BB1717-like"/>
    <property type="match status" value="1"/>
</dbReference>
<dbReference type="EMBL" id="JAWJUL010000557">
    <property type="protein sequence ID" value="MDV3444016.1"/>
    <property type="molecule type" value="Genomic_DNA"/>
</dbReference>
<protein>
    <submittedName>
        <fullName evidence="1">Uncharacterized protein</fullName>
    </submittedName>
</protein>
<evidence type="ECO:0000313" key="2">
    <source>
        <dbReference type="Proteomes" id="UP001273935"/>
    </source>
</evidence>
<sequence>GDTEYLSLALITRPAADLRRPLVLDAHGQRAWLDADTSNVTVQGQDILPRLQAEAEAAVRLLGFTPSPNA</sequence>
<name>A0ABU3Y1H1_9GAMM</name>
<reference evidence="1 2" key="1">
    <citation type="submission" date="2023-10" db="EMBL/GenBank/DDBJ databases">
        <title>Pseudomonas otitidis isolated from a paediatric patient with cystic fibrosis in Chile.</title>
        <authorList>
            <person name="Amsteins-Romero L."/>
            <person name="Opazo-Capurro A."/>
            <person name="Matus-Kohler M."/>
            <person name="Gonzalez-Rocha G."/>
        </authorList>
    </citation>
    <scope>NUCLEOTIDE SEQUENCE [LARGE SCALE GENOMIC DNA]</scope>
    <source>
        <strain evidence="1 2">P-714</strain>
    </source>
</reference>
<gene>
    <name evidence="1" type="ORF">R0G64_32300</name>
</gene>
<organism evidence="1 2">
    <name type="scientific">Metapseudomonas otitidis</name>
    <dbReference type="NCBI Taxonomy" id="319939"/>
    <lineage>
        <taxon>Bacteria</taxon>
        <taxon>Pseudomonadati</taxon>
        <taxon>Pseudomonadota</taxon>
        <taxon>Gammaproteobacteria</taxon>
        <taxon>Pseudomonadales</taxon>
        <taxon>Pseudomonadaceae</taxon>
        <taxon>Metapseudomonas</taxon>
    </lineage>
</organism>
<accession>A0ABU3Y1H1</accession>
<evidence type="ECO:0000313" key="1">
    <source>
        <dbReference type="EMBL" id="MDV3444016.1"/>
    </source>
</evidence>
<comment type="caution">
    <text evidence="1">The sequence shown here is derived from an EMBL/GenBank/DDBJ whole genome shotgun (WGS) entry which is preliminary data.</text>
</comment>
<feature type="non-terminal residue" evidence="1">
    <location>
        <position position="70"/>
    </location>
</feature>